<organism evidence="1 2">
    <name type="scientific">Faecalitalea cylindroides</name>
    <dbReference type="NCBI Taxonomy" id="39483"/>
    <lineage>
        <taxon>Bacteria</taxon>
        <taxon>Bacillati</taxon>
        <taxon>Bacillota</taxon>
        <taxon>Erysipelotrichia</taxon>
        <taxon>Erysipelotrichales</taxon>
        <taxon>Erysipelotrichaceae</taxon>
        <taxon>Faecalitalea</taxon>
    </lineage>
</organism>
<evidence type="ECO:0000313" key="2">
    <source>
        <dbReference type="Proteomes" id="UP000195447"/>
    </source>
</evidence>
<accession>A0A1Y3VJR7</accession>
<dbReference type="GeneID" id="79876070"/>
<protein>
    <submittedName>
        <fullName evidence="1">Uncharacterized protein</fullName>
    </submittedName>
</protein>
<dbReference type="Proteomes" id="UP000195447">
    <property type="component" value="Unassembled WGS sequence"/>
</dbReference>
<gene>
    <name evidence="1" type="ORF">B5F14_04760</name>
</gene>
<proteinExistence type="predicted"/>
<dbReference type="RefSeq" id="WP_051335142.1">
    <property type="nucleotide sequence ID" value="NZ_CABKSV010000034.1"/>
</dbReference>
<dbReference type="AlphaFoldDB" id="A0A1Y3VJR7"/>
<comment type="caution">
    <text evidence="1">The sequence shown here is derived from an EMBL/GenBank/DDBJ whole genome shotgun (WGS) entry which is preliminary data.</text>
</comment>
<dbReference type="EMBL" id="NFKM01000007">
    <property type="protein sequence ID" value="OUP61060.1"/>
    <property type="molecule type" value="Genomic_DNA"/>
</dbReference>
<name>A0A1Y3VJR7_9FIRM</name>
<keyword evidence="2" id="KW-1185">Reference proteome</keyword>
<evidence type="ECO:0000313" key="1">
    <source>
        <dbReference type="EMBL" id="OUP61060.1"/>
    </source>
</evidence>
<reference evidence="2" key="1">
    <citation type="submission" date="2017-04" db="EMBL/GenBank/DDBJ databases">
        <title>Function of individual gut microbiota members based on whole genome sequencing of pure cultures obtained from chicken caecum.</title>
        <authorList>
            <person name="Medvecky M."/>
            <person name="Cejkova D."/>
            <person name="Polansky O."/>
            <person name="Karasova D."/>
            <person name="Kubasova T."/>
            <person name="Cizek A."/>
            <person name="Rychlik I."/>
        </authorList>
    </citation>
    <scope>NUCLEOTIDE SEQUENCE [LARGE SCALE GENOMIC DNA]</scope>
    <source>
        <strain evidence="2">An178</strain>
    </source>
</reference>
<sequence length="128" mass="15048">MNPRQDILFDPQNQTIQIFDGSIGTYTYKDIIKSQILYEHAPYKGKSKMFSHRVLISTFNNSLFIEMKKVYIGIEIKLLNKDPVYVYISKEPVIQHNQQFKEDLKRAKQIVQKLKKIAQKNQESHSTS</sequence>